<protein>
    <submittedName>
        <fullName evidence="1">Uncharacterized protein</fullName>
    </submittedName>
</protein>
<gene>
    <name evidence="1" type="ORF">SAMN05421827_109114</name>
</gene>
<name>A0A1G7W5W5_9SPHI</name>
<dbReference type="STRING" id="405671.SAMN05421827_109114"/>
<dbReference type="Proteomes" id="UP000199643">
    <property type="component" value="Unassembled WGS sequence"/>
</dbReference>
<evidence type="ECO:0000313" key="1">
    <source>
        <dbReference type="EMBL" id="SDG67385.1"/>
    </source>
</evidence>
<dbReference type="EMBL" id="FNCH01000009">
    <property type="protein sequence ID" value="SDG67385.1"/>
    <property type="molecule type" value="Genomic_DNA"/>
</dbReference>
<proteinExistence type="predicted"/>
<sequence length="189" mass="22178">MMSSSWNAITREYERAKNQIGGYLMTLGFSQEIKGVKNFFVPKIWTGLMPTTLSGTELRAVLDDYHLYSKNHLVKFSSNFEILDVKPKLHTVRKGDRWRSGIDIHMVINNRTGNRFQFAPTIKCKSVQTIEIKWKTEDWVYLYVEGRHIDFVEIETLAINDGFESVEAFFDYFNKDFTGQLIHWTDLTY</sequence>
<organism evidence="1 2">
    <name type="scientific">Pedobacter terrae</name>
    <dbReference type="NCBI Taxonomy" id="405671"/>
    <lineage>
        <taxon>Bacteria</taxon>
        <taxon>Pseudomonadati</taxon>
        <taxon>Bacteroidota</taxon>
        <taxon>Sphingobacteriia</taxon>
        <taxon>Sphingobacteriales</taxon>
        <taxon>Sphingobacteriaceae</taxon>
        <taxon>Pedobacter</taxon>
    </lineage>
</organism>
<accession>A0A1G7W5W5</accession>
<reference evidence="2" key="1">
    <citation type="submission" date="2016-10" db="EMBL/GenBank/DDBJ databases">
        <authorList>
            <person name="Varghese N."/>
            <person name="Submissions S."/>
        </authorList>
    </citation>
    <scope>NUCLEOTIDE SEQUENCE [LARGE SCALE GENOMIC DNA]</scope>
    <source>
        <strain evidence="2">DSM 17933</strain>
    </source>
</reference>
<dbReference type="AlphaFoldDB" id="A0A1G7W5W5"/>
<evidence type="ECO:0000313" key="2">
    <source>
        <dbReference type="Proteomes" id="UP000199643"/>
    </source>
</evidence>
<keyword evidence="2" id="KW-1185">Reference proteome</keyword>